<dbReference type="RefSeq" id="WP_259051407.1">
    <property type="nucleotide sequence ID" value="NZ_JANUCQ010000002.1"/>
</dbReference>
<dbReference type="InterPro" id="IPR011050">
    <property type="entry name" value="Pectin_lyase_fold/virulence"/>
</dbReference>
<feature type="region of interest" description="Disordered" evidence="1">
    <location>
        <begin position="256"/>
        <end position="279"/>
    </location>
</feature>
<dbReference type="InterPro" id="IPR012334">
    <property type="entry name" value="Pectin_lyas_fold"/>
</dbReference>
<keyword evidence="4" id="KW-1185">Reference proteome</keyword>
<comment type="caution">
    <text evidence="3">The sequence shown here is derived from an EMBL/GenBank/DDBJ whole genome shotgun (WGS) entry which is preliminary data.</text>
</comment>
<evidence type="ECO:0000256" key="1">
    <source>
        <dbReference type="SAM" id="MobiDB-lite"/>
    </source>
</evidence>
<dbReference type="SUPFAM" id="SSF51126">
    <property type="entry name" value="Pectin lyase-like"/>
    <property type="match status" value="1"/>
</dbReference>
<dbReference type="EMBL" id="JANUCQ010000002">
    <property type="protein sequence ID" value="MCS3922133.1"/>
    <property type="molecule type" value="Genomic_DNA"/>
</dbReference>
<dbReference type="InterPro" id="IPR022651">
    <property type="entry name" value="S_layer_C"/>
</dbReference>
<name>A0ABT2EVZ6_METVO</name>
<dbReference type="Proteomes" id="UP001140258">
    <property type="component" value="Unassembled WGS sequence"/>
</dbReference>
<sequence>MKNSTLNILLLSLLLFVVGTCNGYSIEYDWVINESGTYTLEEDLIISEYKYGILINASNVTINGNNFKLIGHNNHDNIGILINYDWMTDKIYGDIEIKNLNISNFSSGIYMEEAKRVSIHNCEFWNNTHVIIVRGSPELYTYLNTFGPNQSSRVNSDPLCSPKAVYEYKGKEHTYRLGNYYIPALDLKDTDNDGVLNGVMLSNEWDGYDPYPLKEAPSNYVIKELYYPTVENLPSYANPVIVDIFALADEPEYYMGKVRPEPTPEPEPTPNGGSGKGTIVKEQEKQGTREGFGSQNIRDRVTLSNVIADDPLDADLARKQLKDNVIGSEDDMSLNEDAVIIGGPVSNAFANKYNHMFEKPVTNDYPGENTGVIQVLRIQEEAGGIVQTHYIVYIAGSDRYGTQAAVEYFKTLTELPDEPILVKWVDGKPVLVE</sequence>
<accession>A0ABT2EVZ6</accession>
<organism evidence="3 4">
    <name type="scientific">Methanococcus voltae PS</name>
    <dbReference type="NCBI Taxonomy" id="523842"/>
    <lineage>
        <taxon>Archaea</taxon>
        <taxon>Methanobacteriati</taxon>
        <taxon>Methanobacteriota</taxon>
        <taxon>Methanomada group</taxon>
        <taxon>Methanococci</taxon>
        <taxon>Methanococcales</taxon>
        <taxon>Methanococcaceae</taxon>
        <taxon>Methanococcus</taxon>
    </lineage>
</organism>
<evidence type="ECO:0000259" key="2">
    <source>
        <dbReference type="Pfam" id="PF05124"/>
    </source>
</evidence>
<dbReference type="Pfam" id="PF05124">
    <property type="entry name" value="S_layer_C"/>
    <property type="match status" value="1"/>
</dbReference>
<protein>
    <recommendedName>
        <fullName evidence="2">S-layer protein outer domain-containing protein</fullName>
    </recommendedName>
</protein>
<evidence type="ECO:0000313" key="3">
    <source>
        <dbReference type="EMBL" id="MCS3922133.1"/>
    </source>
</evidence>
<evidence type="ECO:0000313" key="4">
    <source>
        <dbReference type="Proteomes" id="UP001140258"/>
    </source>
</evidence>
<dbReference type="Gene3D" id="2.160.20.10">
    <property type="entry name" value="Single-stranded right-handed beta-helix, Pectin lyase-like"/>
    <property type="match status" value="1"/>
</dbReference>
<reference evidence="3" key="1">
    <citation type="submission" date="2022-08" db="EMBL/GenBank/DDBJ databases">
        <title>Genomic Encyclopedia of Type Strains, Phase V (KMG-V): Genome sequencing to study the core and pangenomes of soil and plant-associated prokaryotes.</title>
        <authorList>
            <person name="Whitman W."/>
        </authorList>
    </citation>
    <scope>NUCLEOTIDE SEQUENCE</scope>
    <source>
        <strain evidence="3">PS</strain>
    </source>
</reference>
<gene>
    <name evidence="3" type="ORF">M2325_000818</name>
</gene>
<proteinExistence type="predicted"/>
<feature type="domain" description="S-layer protein outer" evidence="2">
    <location>
        <begin position="333"/>
        <end position="408"/>
    </location>
</feature>